<keyword evidence="3" id="KW-0472">Membrane</keyword>
<reference evidence="6 7" key="1">
    <citation type="journal article" date="2019" name="PLoS Biol.">
        <title>Sex chromosomes control vertical transmission of feminizing Wolbachia symbionts in an isopod.</title>
        <authorList>
            <person name="Becking T."/>
            <person name="Chebbi M.A."/>
            <person name="Giraud I."/>
            <person name="Moumen B."/>
            <person name="Laverre T."/>
            <person name="Caubet Y."/>
            <person name="Peccoud J."/>
            <person name="Gilbert C."/>
            <person name="Cordaux R."/>
        </authorList>
    </citation>
    <scope>NUCLEOTIDE SEQUENCE [LARGE SCALE GENOMIC DNA]</scope>
    <source>
        <strain evidence="6">ANa2</strain>
        <tissue evidence="6">Whole body excluding digestive tract and cuticle</tissue>
    </source>
</reference>
<dbReference type="Pfam" id="PF20806">
    <property type="entry name" value="Integrin_A_Ig_3"/>
    <property type="match status" value="1"/>
</dbReference>
<dbReference type="SUPFAM" id="SSF69179">
    <property type="entry name" value="Integrin domains"/>
    <property type="match status" value="1"/>
</dbReference>
<sequence>PEEVTVWTNDSKAIDKARKLFLRQTLNVTKTSEKGKGKLRASVYVGPEVRHKYIIVNSGYSPIIDAKVRIMWPRSFDVTIPITVLKEIATSGDIECEDVKPEDTLQYVNPFVKQKIVRFFSSLKYAIVLNVKILR</sequence>
<keyword evidence="4" id="KW-0325">Glycoprotein</keyword>
<keyword evidence="7" id="KW-1185">Reference proteome</keyword>
<comment type="subcellular location">
    <subcellularLocation>
        <location evidence="1">Membrane</location>
        <topology evidence="1">Single-pass type I membrane protein</topology>
    </subcellularLocation>
</comment>
<dbReference type="InterPro" id="IPR048286">
    <property type="entry name" value="Integrin_alpha_Ig-like_3"/>
</dbReference>
<feature type="domain" description="Integrin alpha third immunoglobulin-like" evidence="5">
    <location>
        <begin position="32"/>
        <end position="100"/>
    </location>
</feature>
<dbReference type="GO" id="GO:0016020">
    <property type="term" value="C:membrane"/>
    <property type="evidence" value="ECO:0007669"/>
    <property type="project" value="UniProtKB-SubCell"/>
</dbReference>
<protein>
    <recommendedName>
        <fullName evidence="5">Integrin alpha third immunoglobulin-like domain-containing protein</fullName>
    </recommendedName>
</protein>
<dbReference type="Proteomes" id="UP000326759">
    <property type="component" value="Unassembled WGS sequence"/>
</dbReference>
<organism evidence="6 7">
    <name type="scientific">Armadillidium nasatum</name>
    <dbReference type="NCBI Taxonomy" id="96803"/>
    <lineage>
        <taxon>Eukaryota</taxon>
        <taxon>Metazoa</taxon>
        <taxon>Ecdysozoa</taxon>
        <taxon>Arthropoda</taxon>
        <taxon>Crustacea</taxon>
        <taxon>Multicrustacea</taxon>
        <taxon>Malacostraca</taxon>
        <taxon>Eumalacostraca</taxon>
        <taxon>Peracarida</taxon>
        <taxon>Isopoda</taxon>
        <taxon>Oniscidea</taxon>
        <taxon>Crinocheta</taxon>
        <taxon>Armadillidiidae</taxon>
        <taxon>Armadillidium</taxon>
    </lineage>
</organism>
<proteinExistence type="predicted"/>
<evidence type="ECO:0000256" key="4">
    <source>
        <dbReference type="ARBA" id="ARBA00023180"/>
    </source>
</evidence>
<evidence type="ECO:0000313" key="6">
    <source>
        <dbReference type="EMBL" id="KAB7504491.1"/>
    </source>
</evidence>
<keyword evidence="2" id="KW-0401">Integrin</keyword>
<evidence type="ECO:0000256" key="2">
    <source>
        <dbReference type="ARBA" id="ARBA00023037"/>
    </source>
</evidence>
<evidence type="ECO:0000256" key="3">
    <source>
        <dbReference type="ARBA" id="ARBA00023136"/>
    </source>
</evidence>
<evidence type="ECO:0000313" key="7">
    <source>
        <dbReference type="Proteomes" id="UP000326759"/>
    </source>
</evidence>
<accession>A0A5N5TD63</accession>
<dbReference type="GO" id="GO:0007229">
    <property type="term" value="P:integrin-mediated signaling pathway"/>
    <property type="evidence" value="ECO:0007669"/>
    <property type="project" value="UniProtKB-KW"/>
</dbReference>
<dbReference type="GO" id="GO:0007157">
    <property type="term" value="P:heterophilic cell-cell adhesion via plasma membrane cell adhesion molecules"/>
    <property type="evidence" value="ECO:0007669"/>
    <property type="project" value="UniProtKB-ARBA"/>
</dbReference>
<dbReference type="EMBL" id="SEYY01003056">
    <property type="protein sequence ID" value="KAB7504491.1"/>
    <property type="molecule type" value="Genomic_DNA"/>
</dbReference>
<gene>
    <name evidence="6" type="ORF">Anas_10782</name>
</gene>
<feature type="non-terminal residue" evidence="6">
    <location>
        <position position="1"/>
    </location>
</feature>
<dbReference type="Gene3D" id="2.60.40.1530">
    <property type="entry name" value="ntegrin, alpha v. Chain A, domain 4"/>
    <property type="match status" value="1"/>
</dbReference>
<evidence type="ECO:0000259" key="5">
    <source>
        <dbReference type="Pfam" id="PF20806"/>
    </source>
</evidence>
<evidence type="ECO:0000256" key="1">
    <source>
        <dbReference type="ARBA" id="ARBA00004479"/>
    </source>
</evidence>
<name>A0A5N5TD63_9CRUS</name>
<dbReference type="AlphaFoldDB" id="A0A5N5TD63"/>
<dbReference type="InterPro" id="IPR032695">
    <property type="entry name" value="Integrin_dom_sf"/>
</dbReference>
<comment type="caution">
    <text evidence="6">The sequence shown here is derived from an EMBL/GenBank/DDBJ whole genome shotgun (WGS) entry which is preliminary data.</text>
</comment>